<comment type="subcellular location">
    <subcellularLocation>
        <location evidence="3">Cytoplasm</location>
    </subcellularLocation>
    <subcellularLocation>
        <location evidence="2">Nucleus</location>
    </subcellularLocation>
</comment>
<dbReference type="Pfam" id="PF00443">
    <property type="entry name" value="UCH"/>
    <property type="match status" value="1"/>
</dbReference>
<dbReference type="InterPro" id="IPR001394">
    <property type="entry name" value="Peptidase_C19_UCH"/>
</dbReference>
<organism evidence="22">
    <name type="scientific">Nothobranchius kuhntae</name>
    <name type="common">Beira killifish</name>
    <dbReference type="NCBI Taxonomy" id="321403"/>
    <lineage>
        <taxon>Eukaryota</taxon>
        <taxon>Metazoa</taxon>
        <taxon>Chordata</taxon>
        <taxon>Craniata</taxon>
        <taxon>Vertebrata</taxon>
        <taxon>Euteleostomi</taxon>
        <taxon>Actinopterygii</taxon>
        <taxon>Neopterygii</taxon>
        <taxon>Teleostei</taxon>
        <taxon>Neoteleostei</taxon>
        <taxon>Acanthomorphata</taxon>
        <taxon>Ovalentaria</taxon>
        <taxon>Atherinomorphae</taxon>
        <taxon>Cyprinodontiformes</taxon>
        <taxon>Nothobranchiidae</taxon>
        <taxon>Nothobranchius</taxon>
    </lineage>
</organism>
<dbReference type="SUPFAM" id="SSF54001">
    <property type="entry name" value="Cysteine proteinases"/>
    <property type="match status" value="1"/>
</dbReference>
<evidence type="ECO:0000256" key="3">
    <source>
        <dbReference type="ARBA" id="ARBA00004496"/>
    </source>
</evidence>
<dbReference type="FunFam" id="3.30.450.20:FF:000015">
    <property type="entry name" value="Hypoxia-inducible factor 1-alpha isoform 1"/>
    <property type="match status" value="1"/>
</dbReference>
<dbReference type="Gene3D" id="3.30.450.20">
    <property type="entry name" value="PAS domain"/>
    <property type="match status" value="2"/>
</dbReference>
<dbReference type="GO" id="GO:0006508">
    <property type="term" value="P:proteolysis"/>
    <property type="evidence" value="ECO:0007669"/>
    <property type="project" value="UniProtKB-KW"/>
</dbReference>
<evidence type="ECO:0000259" key="19">
    <source>
        <dbReference type="PROSITE" id="PS50112"/>
    </source>
</evidence>
<dbReference type="Pfam" id="PF11413">
    <property type="entry name" value="HIF-1"/>
    <property type="match status" value="1"/>
</dbReference>
<dbReference type="FunFam" id="3.90.70.10:FF:000013">
    <property type="entry name" value="ubiquitin carboxyl-terminal hydrolase 15 isoform X1"/>
    <property type="match status" value="1"/>
</dbReference>
<dbReference type="PROSITE" id="PS50235">
    <property type="entry name" value="USP_3"/>
    <property type="match status" value="1"/>
</dbReference>
<comment type="catalytic activity">
    <reaction evidence="1">
        <text>Thiol-dependent hydrolysis of ester, thioester, amide, peptide and isopeptide bonds formed by the C-terminal Gly of ubiquitin (a 76-residue protein attached to proteins as an intracellular targeting signal).</text>
        <dbReference type="EC" id="3.4.19.12"/>
    </reaction>
</comment>
<evidence type="ECO:0000259" key="20">
    <source>
        <dbReference type="PROSITE" id="PS50235"/>
    </source>
</evidence>
<dbReference type="InterPro" id="IPR035927">
    <property type="entry name" value="DUSP-like_sf"/>
</dbReference>
<keyword evidence="15" id="KW-0804">Transcription</keyword>
<dbReference type="InterPro" id="IPR021537">
    <property type="entry name" value="HIF_alpha-like"/>
</dbReference>
<dbReference type="InterPro" id="IPR018200">
    <property type="entry name" value="USP_CS"/>
</dbReference>
<dbReference type="Gene3D" id="3.10.20.90">
    <property type="entry name" value="Phosphatidylinositol 3-kinase Catalytic Subunit, Chain A, domain 1"/>
    <property type="match status" value="1"/>
</dbReference>
<proteinExistence type="predicted"/>
<dbReference type="InterPro" id="IPR013767">
    <property type="entry name" value="PAS_fold"/>
</dbReference>
<accession>A0A1A8K7Z1</accession>
<dbReference type="GO" id="GO:0016579">
    <property type="term" value="P:protein deubiquitination"/>
    <property type="evidence" value="ECO:0007669"/>
    <property type="project" value="InterPro"/>
</dbReference>
<dbReference type="Pfam" id="PF14836">
    <property type="entry name" value="Ubiquitin_3"/>
    <property type="match status" value="1"/>
</dbReference>
<dbReference type="SUPFAM" id="SSF143791">
    <property type="entry name" value="DUSP-like"/>
    <property type="match status" value="1"/>
</dbReference>
<feature type="domain" description="PAS" evidence="19">
    <location>
        <begin position="757"/>
        <end position="796"/>
    </location>
</feature>
<evidence type="ECO:0000256" key="5">
    <source>
        <dbReference type="ARBA" id="ARBA00022490"/>
    </source>
</evidence>
<dbReference type="EMBL" id="HAEE01007749">
    <property type="protein sequence ID" value="SBR27799.1"/>
    <property type="molecule type" value="Transcribed_RNA"/>
</dbReference>
<feature type="region of interest" description="Disordered" evidence="18">
    <location>
        <begin position="1039"/>
        <end position="1067"/>
    </location>
</feature>
<evidence type="ECO:0000256" key="6">
    <source>
        <dbReference type="ARBA" id="ARBA00022670"/>
    </source>
</evidence>
<dbReference type="Gene3D" id="3.90.70.10">
    <property type="entry name" value="Cysteine proteinases"/>
    <property type="match status" value="1"/>
</dbReference>
<evidence type="ECO:0000256" key="18">
    <source>
        <dbReference type="SAM" id="MobiDB-lite"/>
    </source>
</evidence>
<evidence type="ECO:0000256" key="12">
    <source>
        <dbReference type="ARBA" id="ARBA00023015"/>
    </source>
</evidence>
<protein>
    <recommendedName>
        <fullName evidence="4">ubiquitinyl hydrolase 1</fullName>
        <ecNumber evidence="4">3.4.19.12</ecNumber>
    </recommendedName>
</protein>
<dbReference type="InterPro" id="IPR000014">
    <property type="entry name" value="PAS"/>
</dbReference>
<dbReference type="InterPro" id="IPR028889">
    <property type="entry name" value="USP"/>
</dbReference>
<dbReference type="PROSITE" id="PS51283">
    <property type="entry name" value="DUSP"/>
    <property type="match status" value="1"/>
</dbReference>
<dbReference type="EC" id="3.4.19.12" evidence="4"/>
<dbReference type="InterPro" id="IPR038765">
    <property type="entry name" value="Papain-like_cys_pep_sf"/>
</dbReference>
<reference evidence="22" key="1">
    <citation type="submission" date="2016-05" db="EMBL/GenBank/DDBJ databases">
        <authorList>
            <person name="Lavstsen T."/>
            <person name="Jespersen J.S."/>
        </authorList>
    </citation>
    <scope>NUCLEOTIDE SEQUENCE</scope>
    <source>
        <tissue evidence="22">Brain</tissue>
    </source>
</reference>
<dbReference type="GO" id="GO:0004843">
    <property type="term" value="F:cysteine-type deubiquitinase activity"/>
    <property type="evidence" value="ECO:0007669"/>
    <property type="project" value="UniProtKB-EC"/>
</dbReference>
<evidence type="ECO:0000256" key="16">
    <source>
        <dbReference type="ARBA" id="ARBA00023242"/>
    </source>
</evidence>
<dbReference type="InterPro" id="IPR028135">
    <property type="entry name" value="Ub_USP-typ"/>
</dbReference>
<dbReference type="Pfam" id="PF06337">
    <property type="entry name" value="DUSP"/>
    <property type="match status" value="1"/>
</dbReference>
<dbReference type="InterPro" id="IPR035965">
    <property type="entry name" value="PAS-like_dom_sf"/>
</dbReference>
<dbReference type="PROSITE" id="PS00972">
    <property type="entry name" value="USP_1"/>
    <property type="match status" value="1"/>
</dbReference>
<dbReference type="GO" id="GO:0071456">
    <property type="term" value="P:cellular response to hypoxia"/>
    <property type="evidence" value="ECO:0007669"/>
    <property type="project" value="TreeGrafter"/>
</dbReference>
<feature type="domain" description="PAS" evidence="19">
    <location>
        <begin position="598"/>
        <end position="665"/>
    </location>
</feature>
<dbReference type="GO" id="GO:0005737">
    <property type="term" value="C:cytoplasm"/>
    <property type="evidence" value="ECO:0007669"/>
    <property type="project" value="UniProtKB-SubCell"/>
</dbReference>
<keyword evidence="14" id="KW-0010">Activator</keyword>
<evidence type="ECO:0000256" key="1">
    <source>
        <dbReference type="ARBA" id="ARBA00000707"/>
    </source>
</evidence>
<dbReference type="PANTHER" id="PTHR23043">
    <property type="entry name" value="HYPOXIA-INDUCIBLE FACTOR 1 ALPHA"/>
    <property type="match status" value="1"/>
</dbReference>
<evidence type="ECO:0000256" key="13">
    <source>
        <dbReference type="ARBA" id="ARBA00023125"/>
    </source>
</evidence>
<keyword evidence="6" id="KW-0645">Protease</keyword>
<evidence type="ECO:0000256" key="10">
    <source>
        <dbReference type="ARBA" id="ARBA00022807"/>
    </source>
</evidence>
<dbReference type="AlphaFoldDB" id="A0A1A8K7Z1"/>
<keyword evidence="13" id="KW-0238">DNA-binding</keyword>
<dbReference type="InterPro" id="IPR006615">
    <property type="entry name" value="Pept_C19_DUSP"/>
</dbReference>
<dbReference type="Pfam" id="PF00989">
    <property type="entry name" value="PAS"/>
    <property type="match status" value="1"/>
</dbReference>
<evidence type="ECO:0000256" key="8">
    <source>
        <dbReference type="ARBA" id="ARBA00022786"/>
    </source>
</evidence>
<dbReference type="SMART" id="SM00695">
    <property type="entry name" value="DUSP"/>
    <property type="match status" value="1"/>
</dbReference>
<evidence type="ECO:0000256" key="11">
    <source>
        <dbReference type="ARBA" id="ARBA00022843"/>
    </source>
</evidence>
<keyword evidence="12" id="KW-0805">Transcription regulation</keyword>
<sequence length="1159" mass="130305">MTANSRCSVAEPPGLETQRREIESLLRESELQAGDSWYVVDHRWFEQWKEFVESGNQNSSSFPGQIDNAELFEDLDSYHLKERLVEDEDFVLVPAEAWHKLLVWYGTVEGQPALERKVVDLPSTLKVEVYPVEVFLCLHSNMENIITAQFSRTDSINTIQAAMCRAFSVPPGSECRLWMKSSDSCCERLRNVHMSVLDSCLSSGMTVIMETRNADGTWPSSRPQIMRNSVEDQDSYRGQPGVCGLTNLGNTCFMNSALQCLSNIPPLTEYFLQSSYLEELNFTNPLGMKGEIAEAYADVIKQMWSGRHYSVVPRVFKTKVGHFASQFLGYQQHDSQELLSFLLDGLHEDLNRVKNKEYIELRDAEGRPDQEVVEEAWRNHRRRNDSVIVDTFHGLFKSTLVCPKCDKVSVTFDPFCYLSVPLPVSKERVMEVFFVSLDPLAKPVQHRVVVPKAGKVSDLCAALSDMTDVPPAQMVVADVFNHRFYKIYNADESLSCILDRDDIFVYELSLQEEESVLLALYLRERSHYRDYGSGSGSYGTSLFGHPLLFNVPRSSCSQEELYQLFLLRLARYVRPPDPSEELEEEEEEEDPMDSFYPEALAGFIMVMTEEGDMIFLTENVNKHIGITQLELLGQNIYDFVHPCDQEELRDLLTPRPGLSKKLQAEQRSERNFFLRMKSTLTSRGRTVNIKSATWKVLHCTGHIRPFGGSAAPPAARVMTLLCEPIPHPSSVECPLDSCTFLTRHSMDLRFTHCEGRVTELVGYQPEDLIGRSAYEFHHALDAEHIKKSLHTLLSKGQVNTSHYRFLSNGGGFVWAETQATVLYNSKTSQPEAVVCLNFILSAVEQRGVLFSTEQMRCSRLVKAEPPSPDSGNSDSFESDSELGAGPGEAQDLDPSSVEKLLLQEKPVELLQLDPEAGGAVVALTEGPVELSFASPSAFPEDPKDLCSPQLRKLLSPIFDSIERSSSPSSSPGAALSPCGEELMDTSEVEKFFTFCPEEVQKKPETLEDTEAVDLEMLAPYISMDDDFQLTFLSTLPEEADQPSSFSLKGSDVMPAVGRKRSHDSDEELLPQLMLQDKRQKQEPPSMEEELLLSHRLLESLEETESDPILDLGSEARRQLLTDRDPVLGGVQELRDAAALMRNIFVPCPSDLSPPLSPLT</sequence>
<keyword evidence="17" id="KW-0379">Hydroxylation</keyword>
<dbReference type="GO" id="GO:0000977">
    <property type="term" value="F:RNA polymerase II transcription regulatory region sequence-specific DNA binding"/>
    <property type="evidence" value="ECO:0007669"/>
    <property type="project" value="TreeGrafter"/>
</dbReference>
<gene>
    <name evidence="22" type="primary">HIF1AL</name>
</gene>
<feature type="region of interest" description="Disordered" evidence="18">
    <location>
        <begin position="862"/>
        <end position="894"/>
    </location>
</feature>
<dbReference type="SUPFAM" id="SSF55785">
    <property type="entry name" value="PYP-like sensor domain (PAS domain)"/>
    <property type="match status" value="2"/>
</dbReference>
<evidence type="ECO:0000256" key="9">
    <source>
        <dbReference type="ARBA" id="ARBA00022801"/>
    </source>
</evidence>
<dbReference type="GO" id="GO:0005634">
    <property type="term" value="C:nucleus"/>
    <property type="evidence" value="ECO:0007669"/>
    <property type="project" value="UniProtKB-SubCell"/>
</dbReference>
<keyword evidence="10" id="KW-0788">Thiol protease</keyword>
<dbReference type="Pfam" id="PF14598">
    <property type="entry name" value="PAS_11"/>
    <property type="match status" value="1"/>
</dbReference>
<evidence type="ECO:0000256" key="17">
    <source>
        <dbReference type="ARBA" id="ARBA00023278"/>
    </source>
</evidence>
<feature type="domain" description="DUSP" evidence="21">
    <location>
        <begin position="13"/>
        <end position="119"/>
    </location>
</feature>
<evidence type="ECO:0000256" key="15">
    <source>
        <dbReference type="ARBA" id="ARBA00023163"/>
    </source>
</evidence>
<keyword evidence="9" id="KW-0378">Hydrolase</keyword>
<keyword evidence="11" id="KW-0832">Ubl conjugation</keyword>
<evidence type="ECO:0000313" key="22">
    <source>
        <dbReference type="EMBL" id="SBR27799.1"/>
    </source>
</evidence>
<keyword evidence="7" id="KW-0677">Repeat</keyword>
<dbReference type="GO" id="GO:0000981">
    <property type="term" value="F:DNA-binding transcription factor activity, RNA polymerase II-specific"/>
    <property type="evidence" value="ECO:0007669"/>
    <property type="project" value="TreeGrafter"/>
</dbReference>
<evidence type="ECO:0000259" key="21">
    <source>
        <dbReference type="PROSITE" id="PS51283"/>
    </source>
</evidence>
<dbReference type="SMART" id="SM00091">
    <property type="entry name" value="PAS"/>
    <property type="match status" value="2"/>
</dbReference>
<keyword evidence="8" id="KW-0833">Ubl conjugation pathway</keyword>
<dbReference type="PANTHER" id="PTHR23043:SF34">
    <property type="entry name" value="HYPOXIA-INDUCIBLE FACTOR 1 SUBUNIT ALPHA,-LIKE"/>
    <property type="match status" value="1"/>
</dbReference>
<evidence type="ECO:0000256" key="4">
    <source>
        <dbReference type="ARBA" id="ARBA00012759"/>
    </source>
</evidence>
<dbReference type="CDD" id="cd00130">
    <property type="entry name" value="PAS"/>
    <property type="match status" value="2"/>
</dbReference>
<evidence type="ECO:0000256" key="14">
    <source>
        <dbReference type="ARBA" id="ARBA00023159"/>
    </source>
</evidence>
<name>A0A1A8K7Z1_NOTKU</name>
<feature type="domain" description="USP" evidence="20">
    <location>
        <begin position="243"/>
        <end position="572"/>
    </location>
</feature>
<evidence type="ECO:0000256" key="7">
    <source>
        <dbReference type="ARBA" id="ARBA00022737"/>
    </source>
</evidence>
<dbReference type="NCBIfam" id="TIGR00229">
    <property type="entry name" value="sensory_box"/>
    <property type="match status" value="1"/>
</dbReference>
<keyword evidence="16" id="KW-0539">Nucleus</keyword>
<dbReference type="FunFam" id="3.30.450.20:FF:000114">
    <property type="entry name" value="Hypoxia inducible factor 1 subunit alpha, like"/>
    <property type="match status" value="1"/>
</dbReference>
<reference evidence="22" key="2">
    <citation type="submission" date="2016-06" db="EMBL/GenBank/DDBJ databases">
        <title>The genome of a short-lived fish provides insights into sex chromosome evolution and the genetic control of aging.</title>
        <authorList>
            <person name="Reichwald K."/>
            <person name="Felder M."/>
            <person name="Petzold A."/>
            <person name="Koch P."/>
            <person name="Groth M."/>
            <person name="Platzer M."/>
        </authorList>
    </citation>
    <scope>NUCLEOTIDE SEQUENCE</scope>
    <source>
        <tissue evidence="22">Brain</tissue>
    </source>
</reference>
<dbReference type="PROSITE" id="PS50112">
    <property type="entry name" value="PAS"/>
    <property type="match status" value="2"/>
</dbReference>
<dbReference type="Gene3D" id="3.30.2230.10">
    <property type="entry name" value="DUSP-like"/>
    <property type="match status" value="1"/>
</dbReference>
<keyword evidence="5" id="KW-0963">Cytoplasm</keyword>
<evidence type="ECO:0000256" key="2">
    <source>
        <dbReference type="ARBA" id="ARBA00004123"/>
    </source>
</evidence>